<organism evidence="3 4">
    <name type="scientific">Phanerochaete sordida</name>
    <dbReference type="NCBI Taxonomy" id="48140"/>
    <lineage>
        <taxon>Eukaryota</taxon>
        <taxon>Fungi</taxon>
        <taxon>Dikarya</taxon>
        <taxon>Basidiomycota</taxon>
        <taxon>Agaricomycotina</taxon>
        <taxon>Agaricomycetes</taxon>
        <taxon>Polyporales</taxon>
        <taxon>Phanerochaetaceae</taxon>
        <taxon>Phanerochaete</taxon>
    </lineage>
</organism>
<proteinExistence type="predicted"/>
<keyword evidence="2" id="KW-0732">Signal</keyword>
<keyword evidence="4" id="KW-1185">Reference proteome</keyword>
<dbReference type="Proteomes" id="UP000703269">
    <property type="component" value="Unassembled WGS sequence"/>
</dbReference>
<feature type="region of interest" description="Disordered" evidence="1">
    <location>
        <begin position="39"/>
        <end position="107"/>
    </location>
</feature>
<dbReference type="EMBL" id="BPQB01000006">
    <property type="protein sequence ID" value="GJE87428.1"/>
    <property type="molecule type" value="Genomic_DNA"/>
</dbReference>
<evidence type="ECO:0000313" key="3">
    <source>
        <dbReference type="EMBL" id="GJE87428.1"/>
    </source>
</evidence>
<feature type="region of interest" description="Disordered" evidence="1">
    <location>
        <begin position="124"/>
        <end position="155"/>
    </location>
</feature>
<protein>
    <submittedName>
        <fullName evidence="3">Uncharacterized protein</fullName>
    </submittedName>
</protein>
<evidence type="ECO:0000313" key="4">
    <source>
        <dbReference type="Proteomes" id="UP000703269"/>
    </source>
</evidence>
<feature type="signal peptide" evidence="2">
    <location>
        <begin position="1"/>
        <end position="20"/>
    </location>
</feature>
<accession>A0A9P3G371</accession>
<evidence type="ECO:0000256" key="2">
    <source>
        <dbReference type="SAM" id="SignalP"/>
    </source>
</evidence>
<feature type="compositionally biased region" description="Low complexity" evidence="1">
    <location>
        <begin position="127"/>
        <end position="143"/>
    </location>
</feature>
<sequence>MHSNAVLVLALAAAAGQAAAYPALGPNARRAAFDAFGPAGAPSAPSASGTPAVPVPPNAAAVAPPSTSSAVATTSTTGTGTGPLTNANTNVLANTGTPGAPAAPAPGGLNLDAIMDAIEQAIGDLDGAAPGTPGTPGTAAQQQQKRDAAKDHRRQQIKAQLGAHPKRDAAAPEDSEALNLGGLFKAGTSIVSGIASLFGGGDSSDQNQRRELLELLARDAATPDDESGALGIDTIFKVGSALFHGAESLFGGSSQQQRREVLEVLARGVDSGALDLHALLQSKIPIEHGPIMQQARASDLSYLNGKIYQNQAIPRPLGPQDFLGRNQARDESGALDLASLQKEINDHQAVQRPQDLFGSLQAQRRDAPADSEALNLGGLFKAGTSIVSGIASLFGGGDSSDQNQRRELLELLARDATAAPGDESGALGIDTIFKVGSALFHGAESLFGGSSQQQRREVFEILARSGESGAVDIQKLIQQIRANAPPPSLTHAGFTSRDATAQDGDDSGALGLSTIVNVGTDIFKGVESLFGGSSNQQQRRELLELLARDAAAQDGDDSGALGLSTIVNVGSDIFKGVESIFGGGSDNQQQKRELLELLARDAAAAQGTDESGALGIDTLFKVGSALFHGAESLFGGSSSSGQSSKRAPEPFVIPPGSSFHPAPINDFPNGFHPLMLATAAPAQARSLNDLD</sequence>
<reference evidence="3 4" key="1">
    <citation type="submission" date="2021-08" db="EMBL/GenBank/DDBJ databases">
        <title>Draft Genome Sequence of Phanerochaete sordida strain YK-624.</title>
        <authorList>
            <person name="Mori T."/>
            <person name="Dohra H."/>
            <person name="Suzuki T."/>
            <person name="Kawagishi H."/>
            <person name="Hirai H."/>
        </authorList>
    </citation>
    <scope>NUCLEOTIDE SEQUENCE [LARGE SCALE GENOMIC DNA]</scope>
    <source>
        <strain evidence="3 4">YK-624</strain>
    </source>
</reference>
<dbReference type="AlphaFoldDB" id="A0A9P3G371"/>
<evidence type="ECO:0000256" key="1">
    <source>
        <dbReference type="SAM" id="MobiDB-lite"/>
    </source>
</evidence>
<feature type="chain" id="PRO_5040150299" evidence="2">
    <location>
        <begin position="21"/>
        <end position="691"/>
    </location>
</feature>
<gene>
    <name evidence="3" type="ORF">PsYK624_035110</name>
</gene>
<name>A0A9P3G371_9APHY</name>
<comment type="caution">
    <text evidence="3">The sequence shown here is derived from an EMBL/GenBank/DDBJ whole genome shotgun (WGS) entry which is preliminary data.</text>
</comment>
<dbReference type="OrthoDB" id="2787798at2759"/>